<proteinExistence type="predicted"/>
<dbReference type="STRING" id="161899.CSING_01335"/>
<keyword evidence="2" id="KW-1133">Transmembrane helix</keyword>
<sequence>MPSIEIPGFGRVGMQQIVGAILAAIAVVGALVGVTTGSSKGAGSHPDDSHVSSPTTPSTAPNVVSDTRTFVGTRKIDITPSFKERLGFNEADLDRVTQDVERQSRSFIERAGGKSSVKAENLAAREHKNTPELSFTVGDEWAGELTREFDGGRTHVRSVRWPILDIVYSDDSFDDIPVLKTGSFEYGFEISHDDNFIYFTEVRLY</sequence>
<evidence type="ECO:0000313" key="4">
    <source>
        <dbReference type="Proteomes" id="UP000031890"/>
    </source>
</evidence>
<organism evidence="3 4">
    <name type="scientific">Corynebacterium singulare</name>
    <dbReference type="NCBI Taxonomy" id="161899"/>
    <lineage>
        <taxon>Bacteria</taxon>
        <taxon>Bacillati</taxon>
        <taxon>Actinomycetota</taxon>
        <taxon>Actinomycetes</taxon>
        <taxon>Mycobacteriales</taxon>
        <taxon>Corynebacteriaceae</taxon>
        <taxon>Corynebacterium</taxon>
    </lineage>
</organism>
<evidence type="ECO:0000256" key="1">
    <source>
        <dbReference type="SAM" id="MobiDB-lite"/>
    </source>
</evidence>
<gene>
    <name evidence="3" type="ORF">CSING_01335</name>
</gene>
<protein>
    <submittedName>
        <fullName evidence="3">Uncharacterized protein</fullName>
    </submittedName>
</protein>
<keyword evidence="2" id="KW-0472">Membrane</keyword>
<feature type="compositionally biased region" description="Polar residues" evidence="1">
    <location>
        <begin position="51"/>
        <end position="64"/>
    </location>
</feature>
<dbReference type="RefSeq" id="WP_042529009.1">
    <property type="nucleotide sequence ID" value="NZ_CP010827.1"/>
</dbReference>
<feature type="region of interest" description="Disordered" evidence="1">
    <location>
        <begin position="38"/>
        <end position="64"/>
    </location>
</feature>
<feature type="transmembrane region" description="Helical" evidence="2">
    <location>
        <begin position="12"/>
        <end position="34"/>
    </location>
</feature>
<reference evidence="3 4" key="1">
    <citation type="journal article" date="2015" name="Genome Announc.">
        <title>Complete Genome Sequence and Annotation of Corynebacterium singulare DSM 44357, Isolated from a Human Semen Specimen.</title>
        <authorList>
            <person name="Merten M."/>
            <person name="Brinkrolf K."/>
            <person name="Albersmeier A."/>
            <person name="Kutter Y."/>
            <person name="Ruckert C."/>
            <person name="Tauch A."/>
        </authorList>
    </citation>
    <scope>NUCLEOTIDE SEQUENCE [LARGE SCALE GENOMIC DNA]</scope>
    <source>
        <strain evidence="3">IBS B52218</strain>
    </source>
</reference>
<evidence type="ECO:0000313" key="3">
    <source>
        <dbReference type="EMBL" id="AJI77828.1"/>
    </source>
</evidence>
<name>A0A0B6ESR2_9CORY</name>
<accession>A0A0B6ESR2</accession>
<keyword evidence="2" id="KW-0812">Transmembrane</keyword>
<dbReference type="EMBL" id="CP010827">
    <property type="protein sequence ID" value="AJI77828.1"/>
    <property type="molecule type" value="Genomic_DNA"/>
</dbReference>
<dbReference type="KEGG" id="csx:CSING_01335"/>
<dbReference type="Proteomes" id="UP000031890">
    <property type="component" value="Chromosome"/>
</dbReference>
<evidence type="ECO:0000256" key="2">
    <source>
        <dbReference type="SAM" id="Phobius"/>
    </source>
</evidence>
<dbReference type="HOGENOM" id="CLU_1335679_0_0_11"/>
<dbReference type="AlphaFoldDB" id="A0A0B6ESR2"/>